<dbReference type="RefSeq" id="WP_345501849.1">
    <property type="nucleotide sequence ID" value="NZ_BAABLO010000004.1"/>
</dbReference>
<evidence type="ECO:0000313" key="2">
    <source>
        <dbReference type="Proteomes" id="UP001500556"/>
    </source>
</evidence>
<dbReference type="PANTHER" id="PTHR43883:SF1">
    <property type="entry name" value="GLUCONOKINASE"/>
    <property type="match status" value="1"/>
</dbReference>
<dbReference type="InterPro" id="IPR052732">
    <property type="entry name" value="Cell-binding_unc_protein"/>
</dbReference>
<evidence type="ECO:0000313" key="1">
    <source>
        <dbReference type="EMBL" id="GAA4716642.1"/>
    </source>
</evidence>
<organism evidence="1 2">
    <name type="scientific">Pedococcus ginsenosidimutans</name>
    <dbReference type="NCBI Taxonomy" id="490570"/>
    <lineage>
        <taxon>Bacteria</taxon>
        <taxon>Bacillati</taxon>
        <taxon>Actinomycetota</taxon>
        <taxon>Actinomycetes</taxon>
        <taxon>Micrococcales</taxon>
        <taxon>Intrasporangiaceae</taxon>
        <taxon>Pedococcus</taxon>
    </lineage>
</organism>
<sequence length="500" mass="53603">MGLDGVGAGGWGAEVRETHSAVVLLMGDRAYKVKKPVDLGFLDFTTRAAREGAIRRELVLNRRLTPDVYLGVLEVRDPDGQPCEHLLVMRRMPEDRRLATLVREGVDVGPDLRRLAKDLAAFHATARTGPDVARCGSSEALRQRWQDNVQGLRDHPVAPVGAELADRIEELALEFVDGRAPLLDSRIEAGLVRDGHGDLLADDIFCLPDGPRALDCLDFADELRWMDVLDDAACLATDLERLGSVRLGEQFLHDYEEFSGTRQPPALRHHYAAYRAVMRAKVAAIRAGGHHARTGADADEAAQLCDIGLAHLRRGRVRLVLVGGPPGSGKTTLSSALADRLGGVLVASDRERKALAGMAASVHAPAAFGEGIYTPGMTTRTYASLADRAARLLGMGETVVVDASFSSAALREQFRALARDVSTPVVELACSARPAVVEDRLRARAAGADTESDADLPVGRQLAALTDAWPEASVVHTGASRQASLAQALHHLGTGPDEPD</sequence>
<dbReference type="PANTHER" id="PTHR43883">
    <property type="entry name" value="SLR0207 PROTEIN"/>
    <property type="match status" value="1"/>
</dbReference>
<proteinExistence type="predicted"/>
<dbReference type="Pfam" id="PF13671">
    <property type="entry name" value="AAA_33"/>
    <property type="match status" value="1"/>
</dbReference>
<keyword evidence="2" id="KW-1185">Reference proteome</keyword>
<dbReference type="InterPro" id="IPR011009">
    <property type="entry name" value="Kinase-like_dom_sf"/>
</dbReference>
<dbReference type="EMBL" id="BAABLO010000004">
    <property type="protein sequence ID" value="GAA4716642.1"/>
    <property type="molecule type" value="Genomic_DNA"/>
</dbReference>
<accession>A0ABP8XX47</accession>
<comment type="caution">
    <text evidence="1">The sequence shown here is derived from an EMBL/GenBank/DDBJ whole genome shotgun (WGS) entry which is preliminary data.</text>
</comment>
<dbReference type="SUPFAM" id="SSF52540">
    <property type="entry name" value="P-loop containing nucleoside triphosphate hydrolases"/>
    <property type="match status" value="1"/>
</dbReference>
<reference evidence="2" key="1">
    <citation type="journal article" date="2019" name="Int. J. Syst. Evol. Microbiol.">
        <title>The Global Catalogue of Microorganisms (GCM) 10K type strain sequencing project: providing services to taxonomists for standard genome sequencing and annotation.</title>
        <authorList>
            <consortium name="The Broad Institute Genomics Platform"/>
            <consortium name="The Broad Institute Genome Sequencing Center for Infectious Disease"/>
            <person name="Wu L."/>
            <person name="Ma J."/>
        </authorList>
    </citation>
    <scope>NUCLEOTIDE SEQUENCE [LARGE SCALE GENOMIC DNA]</scope>
    <source>
        <strain evidence="2">JCM 18961</strain>
    </source>
</reference>
<protein>
    <submittedName>
        <fullName evidence="1">AAA family ATPase</fullName>
    </submittedName>
</protein>
<gene>
    <name evidence="1" type="ORF">GCM10025782_12040</name>
</gene>
<dbReference type="Gene3D" id="3.40.50.300">
    <property type="entry name" value="P-loop containing nucleotide triphosphate hydrolases"/>
    <property type="match status" value="1"/>
</dbReference>
<dbReference type="Proteomes" id="UP001500556">
    <property type="component" value="Unassembled WGS sequence"/>
</dbReference>
<dbReference type="InterPro" id="IPR027417">
    <property type="entry name" value="P-loop_NTPase"/>
</dbReference>
<dbReference type="SUPFAM" id="SSF56112">
    <property type="entry name" value="Protein kinase-like (PK-like)"/>
    <property type="match status" value="1"/>
</dbReference>
<name>A0ABP8XX47_9MICO</name>